<reference evidence="3 4" key="1">
    <citation type="submission" date="2019-02" db="EMBL/GenBank/DDBJ databases">
        <title>Deep-cultivation of Planctomycetes and their phenomic and genomic characterization uncovers novel biology.</title>
        <authorList>
            <person name="Wiegand S."/>
            <person name="Jogler M."/>
            <person name="Boedeker C."/>
            <person name="Pinto D."/>
            <person name="Vollmers J."/>
            <person name="Rivas-Marin E."/>
            <person name="Kohn T."/>
            <person name="Peeters S.H."/>
            <person name="Heuer A."/>
            <person name="Rast P."/>
            <person name="Oberbeckmann S."/>
            <person name="Bunk B."/>
            <person name="Jeske O."/>
            <person name="Meyerdierks A."/>
            <person name="Storesund J.E."/>
            <person name="Kallscheuer N."/>
            <person name="Luecker S."/>
            <person name="Lage O.M."/>
            <person name="Pohl T."/>
            <person name="Merkel B.J."/>
            <person name="Hornburger P."/>
            <person name="Mueller R.-W."/>
            <person name="Bruemmer F."/>
            <person name="Labrenz M."/>
            <person name="Spormann A.M."/>
            <person name="Op den Camp H."/>
            <person name="Overmann J."/>
            <person name="Amann R."/>
            <person name="Jetten M.S.M."/>
            <person name="Mascher T."/>
            <person name="Medema M.H."/>
            <person name="Devos D.P."/>
            <person name="Kaster A.-K."/>
            <person name="Ovreas L."/>
            <person name="Rohde M."/>
            <person name="Galperin M.Y."/>
            <person name="Jogler C."/>
        </authorList>
    </citation>
    <scope>NUCLEOTIDE SEQUENCE [LARGE SCALE GENOMIC DNA]</scope>
    <source>
        <strain evidence="3 4">Mal4</strain>
    </source>
</reference>
<dbReference type="OrthoDB" id="825893at2"/>
<accession>A0A517Z5A5</accession>
<gene>
    <name evidence="3" type="ORF">Mal4_19540</name>
</gene>
<sequence length="502" mass="55877">MENVFRILCSQPQAWLLDQGLSADRLDASFYEPRFLRDAKELEDSRIPLVQIGAEATKANCGATPKLVQYGDTGAVLIRGANVRPNFYDDSTAQRVPGLEIDPASNRAIHSGDVLYTMSGVNVGNTAVYPEGEPYASFSNTVARARFDSESDVDPYFAAVFLNSRLGMSQTTRLISGGVLPHVMPNSFKKLRLINASREIQRSIGIKYRKAERLQQYAKAAARRFEEWLRAATDSGSIDSASLELLQHDPANTNPNSTWVTDFDPADRVDPWPHHVAPTTIVRHLLRQSSSRTFGDVLQVVSDERQRLTPPAIKGCYYLSVLDINSNGFVDWAVAEENRYSSPGVEVHCGDILYAMLNPKERRVGVIPENHKGTTAASTEVAILRPVEDERPTPYLLAQVLRSNWVRVQATFLTRSSSLSRRRMHESDLVRLVIPWVDEQVDETEHLLKIAVDGLSESDALTRSAAGDIESLIAGTINVELLTDEAKQIARWLERNPVPKPE</sequence>
<dbReference type="SUPFAM" id="SSF116734">
    <property type="entry name" value="DNA methylase specificity domain"/>
    <property type="match status" value="2"/>
</dbReference>
<dbReference type="Proteomes" id="UP000320496">
    <property type="component" value="Chromosome"/>
</dbReference>
<evidence type="ECO:0008006" key="5">
    <source>
        <dbReference type="Google" id="ProtNLM"/>
    </source>
</evidence>
<dbReference type="PANTHER" id="PTHR30408:SF12">
    <property type="entry name" value="TYPE I RESTRICTION ENZYME MJAVIII SPECIFICITY SUBUNIT"/>
    <property type="match status" value="1"/>
</dbReference>
<dbReference type="EMBL" id="CP036275">
    <property type="protein sequence ID" value="QDU37639.1"/>
    <property type="molecule type" value="Genomic_DNA"/>
</dbReference>
<name>A0A517Z5A5_9PLAN</name>
<keyword evidence="2" id="KW-0238">DNA-binding</keyword>
<dbReference type="Gene3D" id="3.90.220.20">
    <property type="entry name" value="DNA methylase specificity domains"/>
    <property type="match status" value="2"/>
</dbReference>
<dbReference type="KEGG" id="mri:Mal4_19540"/>
<keyword evidence="1" id="KW-0680">Restriction system</keyword>
<dbReference type="InterPro" id="IPR044946">
    <property type="entry name" value="Restrct_endonuc_typeI_TRD_sf"/>
</dbReference>
<dbReference type="GO" id="GO:0009307">
    <property type="term" value="P:DNA restriction-modification system"/>
    <property type="evidence" value="ECO:0007669"/>
    <property type="project" value="UniProtKB-KW"/>
</dbReference>
<evidence type="ECO:0000256" key="2">
    <source>
        <dbReference type="ARBA" id="ARBA00023125"/>
    </source>
</evidence>
<dbReference type="RefSeq" id="WP_145368615.1">
    <property type="nucleotide sequence ID" value="NZ_CP036275.1"/>
</dbReference>
<dbReference type="AlphaFoldDB" id="A0A517Z5A5"/>
<organism evidence="3 4">
    <name type="scientific">Maioricimonas rarisocia</name>
    <dbReference type="NCBI Taxonomy" id="2528026"/>
    <lineage>
        <taxon>Bacteria</taxon>
        <taxon>Pseudomonadati</taxon>
        <taxon>Planctomycetota</taxon>
        <taxon>Planctomycetia</taxon>
        <taxon>Planctomycetales</taxon>
        <taxon>Planctomycetaceae</taxon>
        <taxon>Maioricimonas</taxon>
    </lineage>
</organism>
<protein>
    <recommendedName>
        <fullName evidence="5">EcoKI restriction-modification system protein HsdS</fullName>
    </recommendedName>
</protein>
<evidence type="ECO:0000256" key="1">
    <source>
        <dbReference type="ARBA" id="ARBA00022747"/>
    </source>
</evidence>
<dbReference type="InterPro" id="IPR052021">
    <property type="entry name" value="Type-I_RS_S_subunit"/>
</dbReference>
<proteinExistence type="predicted"/>
<dbReference type="GO" id="GO:0003677">
    <property type="term" value="F:DNA binding"/>
    <property type="evidence" value="ECO:0007669"/>
    <property type="project" value="UniProtKB-KW"/>
</dbReference>
<evidence type="ECO:0000313" key="3">
    <source>
        <dbReference type="EMBL" id="QDU37639.1"/>
    </source>
</evidence>
<dbReference type="PANTHER" id="PTHR30408">
    <property type="entry name" value="TYPE-1 RESTRICTION ENZYME ECOKI SPECIFICITY PROTEIN"/>
    <property type="match status" value="1"/>
</dbReference>
<keyword evidence="4" id="KW-1185">Reference proteome</keyword>
<evidence type="ECO:0000313" key="4">
    <source>
        <dbReference type="Proteomes" id="UP000320496"/>
    </source>
</evidence>